<dbReference type="GO" id="GO:0016651">
    <property type="term" value="F:oxidoreductase activity, acting on NAD(P)H"/>
    <property type="evidence" value="ECO:0007669"/>
    <property type="project" value="InterPro"/>
</dbReference>
<sequence length="120" mass="13254">MKGDIAVKIKKMPPGEGKGRHEAPRGETFHYVRSDGSNNPVRVKVRAPTFMNLPTCKVTVPGESVADAAIILASIDPCYCCTERMMRVVDKASGKVELDGNELIKLSQKKTEKLRKELKI</sequence>
<dbReference type="PANTHER" id="PTHR43485:SF1">
    <property type="entry name" value="FORMATE HYDROGENLYASE SUBUNIT 5-RELATED"/>
    <property type="match status" value="1"/>
</dbReference>
<dbReference type="InterPro" id="IPR029014">
    <property type="entry name" value="NiFe-Hase_large"/>
</dbReference>
<gene>
    <name evidence="3" type="ORF">S12H4_20515</name>
</gene>
<dbReference type="GO" id="GO:0048038">
    <property type="term" value="F:quinone binding"/>
    <property type="evidence" value="ECO:0007669"/>
    <property type="project" value="InterPro"/>
</dbReference>
<feature type="domain" description="NADH-quinone oxidoreductase subunit D" evidence="2">
    <location>
        <begin position="10"/>
        <end position="84"/>
    </location>
</feature>
<evidence type="ECO:0000313" key="3">
    <source>
        <dbReference type="EMBL" id="GAI75964.1"/>
    </source>
</evidence>
<comment type="caution">
    <text evidence="3">The sequence shown here is derived from an EMBL/GenBank/DDBJ whole genome shotgun (WGS) entry which is preliminary data.</text>
</comment>
<reference evidence="3" key="1">
    <citation type="journal article" date="2014" name="Front. Microbiol.">
        <title>High frequency of phylogenetically diverse reductive dehalogenase-homologous genes in deep subseafloor sedimentary metagenomes.</title>
        <authorList>
            <person name="Kawai M."/>
            <person name="Futagami T."/>
            <person name="Toyoda A."/>
            <person name="Takaki Y."/>
            <person name="Nishi S."/>
            <person name="Hori S."/>
            <person name="Arai W."/>
            <person name="Tsubouchi T."/>
            <person name="Morono Y."/>
            <person name="Uchiyama I."/>
            <person name="Ito T."/>
            <person name="Fujiyama A."/>
            <person name="Inagaki F."/>
            <person name="Takami H."/>
        </authorList>
    </citation>
    <scope>NUCLEOTIDE SEQUENCE</scope>
    <source>
        <strain evidence="3">Expedition CK06-06</strain>
    </source>
</reference>
<keyword evidence="1" id="KW-0560">Oxidoreductase</keyword>
<evidence type="ECO:0000259" key="2">
    <source>
        <dbReference type="Pfam" id="PF00346"/>
    </source>
</evidence>
<organism evidence="3">
    <name type="scientific">marine sediment metagenome</name>
    <dbReference type="NCBI Taxonomy" id="412755"/>
    <lineage>
        <taxon>unclassified sequences</taxon>
        <taxon>metagenomes</taxon>
        <taxon>ecological metagenomes</taxon>
    </lineage>
</organism>
<dbReference type="Pfam" id="PF00346">
    <property type="entry name" value="Complex1_49kDa"/>
    <property type="match status" value="1"/>
</dbReference>
<dbReference type="GO" id="GO:0051287">
    <property type="term" value="F:NAD binding"/>
    <property type="evidence" value="ECO:0007669"/>
    <property type="project" value="InterPro"/>
</dbReference>
<dbReference type="AlphaFoldDB" id="X1T7L4"/>
<dbReference type="Gene3D" id="1.10.645.10">
    <property type="entry name" value="Cytochrome-c3 Hydrogenase, chain B"/>
    <property type="match status" value="1"/>
</dbReference>
<proteinExistence type="predicted"/>
<protein>
    <recommendedName>
        <fullName evidence="2">NADH-quinone oxidoreductase subunit D domain-containing protein</fullName>
    </recommendedName>
</protein>
<dbReference type="InterPro" id="IPR052197">
    <property type="entry name" value="ComplexI_49kDa-like"/>
</dbReference>
<accession>X1T7L4</accession>
<dbReference type="PANTHER" id="PTHR43485">
    <property type="entry name" value="HYDROGENASE-4 COMPONENT G"/>
    <property type="match status" value="1"/>
</dbReference>
<dbReference type="InterPro" id="IPR001135">
    <property type="entry name" value="NADH_Q_OxRdtase_suD"/>
</dbReference>
<dbReference type="SUPFAM" id="SSF56762">
    <property type="entry name" value="HydB/Nqo4-like"/>
    <property type="match status" value="1"/>
</dbReference>
<evidence type="ECO:0000256" key="1">
    <source>
        <dbReference type="ARBA" id="ARBA00023002"/>
    </source>
</evidence>
<name>X1T7L4_9ZZZZ</name>
<dbReference type="EMBL" id="BARW01010413">
    <property type="protein sequence ID" value="GAI75964.1"/>
    <property type="molecule type" value="Genomic_DNA"/>
</dbReference>